<reference evidence="4 5" key="1">
    <citation type="journal article" date="2015" name="Proc. Natl. Acad. Sci. U.S.A.">
        <title>The resurrection genome of Boea hygrometrica: A blueprint for survival of dehydration.</title>
        <authorList>
            <person name="Xiao L."/>
            <person name="Yang G."/>
            <person name="Zhang L."/>
            <person name="Yang X."/>
            <person name="Zhao S."/>
            <person name="Ji Z."/>
            <person name="Zhou Q."/>
            <person name="Hu M."/>
            <person name="Wang Y."/>
            <person name="Chen M."/>
            <person name="Xu Y."/>
            <person name="Jin H."/>
            <person name="Xiao X."/>
            <person name="Hu G."/>
            <person name="Bao F."/>
            <person name="Hu Y."/>
            <person name="Wan P."/>
            <person name="Li L."/>
            <person name="Deng X."/>
            <person name="Kuang T."/>
            <person name="Xiang C."/>
            <person name="Zhu J.K."/>
            <person name="Oliver M.J."/>
            <person name="He Y."/>
        </authorList>
    </citation>
    <scope>NUCLEOTIDE SEQUENCE [LARGE SCALE GENOMIC DNA]</scope>
    <source>
        <strain evidence="5">cv. XS01</strain>
    </source>
</reference>
<dbReference type="Gene3D" id="3.10.580.10">
    <property type="entry name" value="CBS-domain"/>
    <property type="match status" value="1"/>
</dbReference>
<keyword evidence="1" id="KW-0677">Repeat</keyword>
<dbReference type="PANTHER" id="PTHR48108:SF6">
    <property type="entry name" value="CBS DOMAIN-CONTAINING PROTEIN CBSX1, CHLOROPLASTIC"/>
    <property type="match status" value="1"/>
</dbReference>
<protein>
    <recommendedName>
        <fullName evidence="3">CBS domain-containing protein</fullName>
    </recommendedName>
</protein>
<feature type="domain" description="CBS" evidence="3">
    <location>
        <begin position="125"/>
        <end position="198"/>
    </location>
</feature>
<sequence>MMSASSPESLFLPSFRPTPPRATVCSPTFSWTHSGCSLRSLVSKNYFGGTALEILVERWINGFPVIDDDWKWMHSVLKDKEFPTLPSGTGRSGTDMFSEVEIAWKTFNVVHILLSKSGRVVGDLMTPAPLVVREATNLEDAARLDAKVLQMYLAFKIRLLLRTKYRRLPVVDRDGKLVGIITRGNVVRAALQVKQDEENA</sequence>
<name>A0A2Z7AG32_9LAMI</name>
<dbReference type="SMART" id="SM00116">
    <property type="entry name" value="CBS"/>
    <property type="match status" value="1"/>
</dbReference>
<evidence type="ECO:0000256" key="1">
    <source>
        <dbReference type="ARBA" id="ARBA00022737"/>
    </source>
</evidence>
<evidence type="ECO:0000313" key="4">
    <source>
        <dbReference type="EMBL" id="KZV20673.1"/>
    </source>
</evidence>
<keyword evidence="5" id="KW-1185">Reference proteome</keyword>
<dbReference type="Proteomes" id="UP000250235">
    <property type="component" value="Unassembled WGS sequence"/>
</dbReference>
<proteinExistence type="predicted"/>
<dbReference type="SUPFAM" id="SSF54631">
    <property type="entry name" value="CBS-domain pair"/>
    <property type="match status" value="1"/>
</dbReference>
<dbReference type="EMBL" id="KV015582">
    <property type="protein sequence ID" value="KZV20673.1"/>
    <property type="molecule type" value="Genomic_DNA"/>
</dbReference>
<dbReference type="InterPro" id="IPR051462">
    <property type="entry name" value="CBS_domain-containing"/>
</dbReference>
<evidence type="ECO:0000313" key="5">
    <source>
        <dbReference type="Proteomes" id="UP000250235"/>
    </source>
</evidence>
<dbReference type="PROSITE" id="PS51371">
    <property type="entry name" value="CBS"/>
    <property type="match status" value="1"/>
</dbReference>
<accession>A0A2Z7AG32</accession>
<evidence type="ECO:0000259" key="3">
    <source>
        <dbReference type="PROSITE" id="PS51371"/>
    </source>
</evidence>
<dbReference type="OrthoDB" id="418595at2759"/>
<dbReference type="PANTHER" id="PTHR48108">
    <property type="entry name" value="CBS DOMAIN-CONTAINING PROTEIN CBSX2, CHLOROPLASTIC"/>
    <property type="match status" value="1"/>
</dbReference>
<dbReference type="AlphaFoldDB" id="A0A2Z7AG32"/>
<dbReference type="Pfam" id="PF00571">
    <property type="entry name" value="CBS"/>
    <property type="match status" value="1"/>
</dbReference>
<dbReference type="InterPro" id="IPR046342">
    <property type="entry name" value="CBS_dom_sf"/>
</dbReference>
<keyword evidence="2" id="KW-0129">CBS domain</keyword>
<gene>
    <name evidence="4" type="ORF">F511_30574</name>
</gene>
<evidence type="ECO:0000256" key="2">
    <source>
        <dbReference type="PROSITE-ProRule" id="PRU00703"/>
    </source>
</evidence>
<organism evidence="4 5">
    <name type="scientific">Dorcoceras hygrometricum</name>
    <dbReference type="NCBI Taxonomy" id="472368"/>
    <lineage>
        <taxon>Eukaryota</taxon>
        <taxon>Viridiplantae</taxon>
        <taxon>Streptophyta</taxon>
        <taxon>Embryophyta</taxon>
        <taxon>Tracheophyta</taxon>
        <taxon>Spermatophyta</taxon>
        <taxon>Magnoliopsida</taxon>
        <taxon>eudicotyledons</taxon>
        <taxon>Gunneridae</taxon>
        <taxon>Pentapetalae</taxon>
        <taxon>asterids</taxon>
        <taxon>lamiids</taxon>
        <taxon>Lamiales</taxon>
        <taxon>Gesneriaceae</taxon>
        <taxon>Didymocarpoideae</taxon>
        <taxon>Trichosporeae</taxon>
        <taxon>Loxocarpinae</taxon>
        <taxon>Dorcoceras</taxon>
    </lineage>
</organism>
<dbReference type="InterPro" id="IPR000644">
    <property type="entry name" value="CBS_dom"/>
</dbReference>